<dbReference type="EMBL" id="GBRH01169335">
    <property type="protein sequence ID" value="JAE28561.1"/>
    <property type="molecule type" value="Transcribed_RNA"/>
</dbReference>
<dbReference type="AlphaFoldDB" id="A0A0A9H160"/>
<name>A0A0A9H160_ARUDO</name>
<evidence type="ECO:0000313" key="1">
    <source>
        <dbReference type="EMBL" id="JAE28561.1"/>
    </source>
</evidence>
<sequence length="26" mass="2668">MEAQRASSLEKVCCVGGVAAARSMRG</sequence>
<reference evidence="1" key="1">
    <citation type="submission" date="2014-09" db="EMBL/GenBank/DDBJ databases">
        <authorList>
            <person name="Magalhaes I.L.F."/>
            <person name="Oliveira U."/>
            <person name="Santos F.R."/>
            <person name="Vidigal T.H.D.A."/>
            <person name="Brescovit A.D."/>
            <person name="Santos A.J."/>
        </authorList>
    </citation>
    <scope>NUCLEOTIDE SEQUENCE</scope>
    <source>
        <tissue evidence="1">Shoot tissue taken approximately 20 cm above the soil surface</tissue>
    </source>
</reference>
<organism evidence="1">
    <name type="scientific">Arundo donax</name>
    <name type="common">Giant reed</name>
    <name type="synonym">Donax arundinaceus</name>
    <dbReference type="NCBI Taxonomy" id="35708"/>
    <lineage>
        <taxon>Eukaryota</taxon>
        <taxon>Viridiplantae</taxon>
        <taxon>Streptophyta</taxon>
        <taxon>Embryophyta</taxon>
        <taxon>Tracheophyta</taxon>
        <taxon>Spermatophyta</taxon>
        <taxon>Magnoliopsida</taxon>
        <taxon>Liliopsida</taxon>
        <taxon>Poales</taxon>
        <taxon>Poaceae</taxon>
        <taxon>PACMAD clade</taxon>
        <taxon>Arundinoideae</taxon>
        <taxon>Arundineae</taxon>
        <taxon>Arundo</taxon>
    </lineage>
</organism>
<protein>
    <submittedName>
        <fullName evidence="1">Uncharacterized protein</fullName>
    </submittedName>
</protein>
<reference evidence="1" key="2">
    <citation type="journal article" date="2015" name="Data Brief">
        <title>Shoot transcriptome of the giant reed, Arundo donax.</title>
        <authorList>
            <person name="Barrero R.A."/>
            <person name="Guerrero F.D."/>
            <person name="Moolhuijzen P."/>
            <person name="Goolsby J.A."/>
            <person name="Tidwell J."/>
            <person name="Bellgard S.E."/>
            <person name="Bellgard M.I."/>
        </authorList>
    </citation>
    <scope>NUCLEOTIDE SEQUENCE</scope>
    <source>
        <tissue evidence="1">Shoot tissue taken approximately 20 cm above the soil surface</tissue>
    </source>
</reference>
<accession>A0A0A9H160</accession>
<proteinExistence type="predicted"/>